<dbReference type="KEGG" id="sapp:SAC06_03985"/>
<feature type="transmembrane region" description="Helical" evidence="1">
    <location>
        <begin position="189"/>
        <end position="207"/>
    </location>
</feature>
<feature type="domain" description="Phosphatidic acid phosphatase type 2/haloperoxidase" evidence="2">
    <location>
        <begin position="104"/>
        <end position="210"/>
    </location>
</feature>
<feature type="transmembrane region" description="Helical" evidence="1">
    <location>
        <begin position="18"/>
        <end position="37"/>
    </location>
</feature>
<dbReference type="RefSeq" id="WP_350258926.1">
    <property type="nucleotide sequence ID" value="NZ_CP138335.1"/>
</dbReference>
<keyword evidence="1" id="KW-0812">Transmembrane</keyword>
<feature type="transmembrane region" description="Helical" evidence="1">
    <location>
        <begin position="227"/>
        <end position="248"/>
    </location>
</feature>
<feature type="transmembrane region" description="Helical" evidence="1">
    <location>
        <begin position="71"/>
        <end position="90"/>
    </location>
</feature>
<name>A0AAU7V9N5_9ACTO</name>
<proteinExistence type="predicted"/>
<keyword evidence="1" id="KW-1133">Transmembrane helix</keyword>
<accession>A0AAU7V9N5</accession>
<evidence type="ECO:0000313" key="3">
    <source>
        <dbReference type="EMBL" id="XBW08726.1"/>
    </source>
</evidence>
<dbReference type="Pfam" id="PF01569">
    <property type="entry name" value="PAP2"/>
    <property type="match status" value="1"/>
</dbReference>
<sequence>MSLPIQTRTSSLTSRERLWMVTLIGAILVFTAIYLLFVRTAWGQTVENAALIGAGLAPGNSVQVDNSSLAVISRTSLGVAVLGLGALGWWRAGWRLGVGAAAVVAGSTLIAEGLKRFLLSRPELVDAPPNLLHNSFPSGHTTIAMSLLLATLLVIPLRWRGIAMFLTLTWATGIGALTVAARWHRLSDTLGGDLVALSVALVALIWLSRRGLVRPAPRRHYPLRGLYLAAIVLLGVGALGIGLGLLILNGQVNQPGTEVFAVNSYYASHALALAGSVFTALGFWACLRQLETTPTRPKSG</sequence>
<dbReference type="AlphaFoldDB" id="A0AAU7V9N5"/>
<feature type="transmembrane region" description="Helical" evidence="1">
    <location>
        <begin position="162"/>
        <end position="183"/>
    </location>
</feature>
<dbReference type="InterPro" id="IPR000326">
    <property type="entry name" value="PAP2/HPO"/>
</dbReference>
<evidence type="ECO:0000256" key="1">
    <source>
        <dbReference type="SAM" id="Phobius"/>
    </source>
</evidence>
<organism evidence="3">
    <name type="scientific">Scrofimicrobium appendicitidis</name>
    <dbReference type="NCBI Taxonomy" id="3079930"/>
    <lineage>
        <taxon>Bacteria</taxon>
        <taxon>Bacillati</taxon>
        <taxon>Actinomycetota</taxon>
        <taxon>Actinomycetes</taxon>
        <taxon>Actinomycetales</taxon>
        <taxon>Actinomycetaceae</taxon>
        <taxon>Scrofimicrobium</taxon>
    </lineage>
</organism>
<dbReference type="InterPro" id="IPR036938">
    <property type="entry name" value="PAP2/HPO_sf"/>
</dbReference>
<protein>
    <submittedName>
        <fullName evidence="3">Phosphatase PAP2 family protein</fullName>
    </submittedName>
</protein>
<feature type="transmembrane region" description="Helical" evidence="1">
    <location>
        <begin position="138"/>
        <end position="155"/>
    </location>
</feature>
<dbReference type="EMBL" id="CP138335">
    <property type="protein sequence ID" value="XBW08726.1"/>
    <property type="molecule type" value="Genomic_DNA"/>
</dbReference>
<feature type="transmembrane region" description="Helical" evidence="1">
    <location>
        <begin position="97"/>
        <end position="118"/>
    </location>
</feature>
<gene>
    <name evidence="3" type="ORF">SAC06_03985</name>
</gene>
<keyword evidence="1" id="KW-0472">Membrane</keyword>
<reference evidence="3" key="1">
    <citation type="submission" date="2023-11" db="EMBL/GenBank/DDBJ databases">
        <title>Scrofimicrobium hongkongense sp. nov., isolated from a patient with peritonitis.</title>
        <authorList>
            <person name="Lao H.Y."/>
            <person name="Wong A.Y.P."/>
            <person name="Ng T.L."/>
            <person name="Wong R.Y.L."/>
            <person name="Yau M.C.Y."/>
            <person name="Lam J.Y.W."/>
            <person name="Siu G.K.H."/>
        </authorList>
    </citation>
    <scope>NUCLEOTIDE SEQUENCE</scope>
    <source>
        <strain evidence="3">R131</strain>
    </source>
</reference>
<dbReference type="Gene3D" id="1.20.144.10">
    <property type="entry name" value="Phosphatidic acid phosphatase type 2/haloperoxidase"/>
    <property type="match status" value="1"/>
</dbReference>
<dbReference type="SUPFAM" id="SSF48317">
    <property type="entry name" value="Acid phosphatase/Vanadium-dependent haloperoxidase"/>
    <property type="match status" value="1"/>
</dbReference>
<evidence type="ECO:0000259" key="2">
    <source>
        <dbReference type="Pfam" id="PF01569"/>
    </source>
</evidence>
<feature type="transmembrane region" description="Helical" evidence="1">
    <location>
        <begin position="268"/>
        <end position="287"/>
    </location>
</feature>